<gene>
    <name evidence="2" type="ORF">NDU88_002608</name>
</gene>
<evidence type="ECO:0000313" key="2">
    <source>
        <dbReference type="EMBL" id="KAJ1149803.1"/>
    </source>
</evidence>
<accession>A0AAV7RFU8</accession>
<protein>
    <submittedName>
        <fullName evidence="2">Uncharacterized protein</fullName>
    </submittedName>
</protein>
<reference evidence="2" key="1">
    <citation type="journal article" date="2022" name="bioRxiv">
        <title>Sequencing and chromosome-scale assembly of the giantPleurodeles waltlgenome.</title>
        <authorList>
            <person name="Brown T."/>
            <person name="Elewa A."/>
            <person name="Iarovenko S."/>
            <person name="Subramanian E."/>
            <person name="Araus A.J."/>
            <person name="Petzold A."/>
            <person name="Susuki M."/>
            <person name="Suzuki K.-i.T."/>
            <person name="Hayashi T."/>
            <person name="Toyoda A."/>
            <person name="Oliveira C."/>
            <person name="Osipova E."/>
            <person name="Leigh N.D."/>
            <person name="Simon A."/>
            <person name="Yun M.H."/>
        </authorList>
    </citation>
    <scope>NUCLEOTIDE SEQUENCE</scope>
    <source>
        <strain evidence="2">20211129_DDA</strain>
        <tissue evidence="2">Liver</tissue>
    </source>
</reference>
<organism evidence="2 3">
    <name type="scientific">Pleurodeles waltl</name>
    <name type="common">Iberian ribbed newt</name>
    <dbReference type="NCBI Taxonomy" id="8319"/>
    <lineage>
        <taxon>Eukaryota</taxon>
        <taxon>Metazoa</taxon>
        <taxon>Chordata</taxon>
        <taxon>Craniata</taxon>
        <taxon>Vertebrata</taxon>
        <taxon>Euteleostomi</taxon>
        <taxon>Amphibia</taxon>
        <taxon>Batrachia</taxon>
        <taxon>Caudata</taxon>
        <taxon>Salamandroidea</taxon>
        <taxon>Salamandridae</taxon>
        <taxon>Pleurodelinae</taxon>
        <taxon>Pleurodeles</taxon>
    </lineage>
</organism>
<proteinExistence type="predicted"/>
<sequence>MKVLFQVKAFFFWRRPPWRNMGGANSSDSERNQSMSIQRTDKKKDTDVATPESRLSAAKENRSESAYPLVEAINHLKSDKEAPGGDGGGETEEATL</sequence>
<feature type="compositionally biased region" description="Polar residues" evidence="1">
    <location>
        <begin position="23"/>
        <end position="38"/>
    </location>
</feature>
<feature type="region of interest" description="Disordered" evidence="1">
    <location>
        <begin position="16"/>
        <end position="96"/>
    </location>
</feature>
<keyword evidence="3" id="KW-1185">Reference proteome</keyword>
<evidence type="ECO:0000313" key="3">
    <source>
        <dbReference type="Proteomes" id="UP001066276"/>
    </source>
</evidence>
<feature type="compositionally biased region" description="Basic and acidic residues" evidence="1">
    <location>
        <begin position="74"/>
        <end position="83"/>
    </location>
</feature>
<dbReference type="EMBL" id="JANPWB010000009">
    <property type="protein sequence ID" value="KAJ1149803.1"/>
    <property type="molecule type" value="Genomic_DNA"/>
</dbReference>
<evidence type="ECO:0000256" key="1">
    <source>
        <dbReference type="SAM" id="MobiDB-lite"/>
    </source>
</evidence>
<dbReference type="Proteomes" id="UP001066276">
    <property type="component" value="Chromosome 5"/>
</dbReference>
<name>A0AAV7RFU8_PLEWA</name>
<comment type="caution">
    <text evidence="2">The sequence shown here is derived from an EMBL/GenBank/DDBJ whole genome shotgun (WGS) entry which is preliminary data.</text>
</comment>
<dbReference type="AlphaFoldDB" id="A0AAV7RFU8"/>